<sequence>MTSWVFCGVVEWTIQNSRLVEVPCWTRQGRSTEGRGRRDHRAILRRDSGVGPEIPQRGPSRHPGNHAGRRLPGHQEAAWFVLQDRRQHSQDKNRRTDSRDVRDRERLHSRRGRGNSQADGLVRGRTSQARQQPLRISSRRKVVSLWAP</sequence>
<feature type="region of interest" description="Disordered" evidence="1">
    <location>
        <begin position="27"/>
        <end position="136"/>
    </location>
</feature>
<feature type="compositionally biased region" description="Basic and acidic residues" evidence="1">
    <location>
        <begin position="30"/>
        <end position="48"/>
    </location>
</feature>
<proteinExistence type="predicted"/>
<evidence type="ECO:0000313" key="3">
    <source>
        <dbReference type="Proteomes" id="UP000186922"/>
    </source>
</evidence>
<name>A0A1D1VPI3_RAMVA</name>
<accession>A0A1D1VPI3</accession>
<feature type="compositionally biased region" description="Polar residues" evidence="1">
    <location>
        <begin position="125"/>
        <end position="135"/>
    </location>
</feature>
<evidence type="ECO:0000256" key="1">
    <source>
        <dbReference type="SAM" id="MobiDB-lite"/>
    </source>
</evidence>
<protein>
    <submittedName>
        <fullName evidence="2">Uncharacterized protein</fullName>
    </submittedName>
</protein>
<reference evidence="2 3" key="1">
    <citation type="journal article" date="2016" name="Nat. Commun.">
        <title>Extremotolerant tardigrade genome and improved radiotolerance of human cultured cells by tardigrade-unique protein.</title>
        <authorList>
            <person name="Hashimoto T."/>
            <person name="Horikawa D.D."/>
            <person name="Saito Y."/>
            <person name="Kuwahara H."/>
            <person name="Kozuka-Hata H."/>
            <person name="Shin-I T."/>
            <person name="Minakuchi Y."/>
            <person name="Ohishi K."/>
            <person name="Motoyama A."/>
            <person name="Aizu T."/>
            <person name="Enomoto A."/>
            <person name="Kondo K."/>
            <person name="Tanaka S."/>
            <person name="Hara Y."/>
            <person name="Koshikawa S."/>
            <person name="Sagara H."/>
            <person name="Miura T."/>
            <person name="Yokobori S."/>
            <person name="Miyagawa K."/>
            <person name="Suzuki Y."/>
            <person name="Kubo T."/>
            <person name="Oyama M."/>
            <person name="Kohara Y."/>
            <person name="Fujiyama A."/>
            <person name="Arakawa K."/>
            <person name="Katayama T."/>
            <person name="Toyoda A."/>
            <person name="Kunieda T."/>
        </authorList>
    </citation>
    <scope>NUCLEOTIDE SEQUENCE [LARGE SCALE GENOMIC DNA]</scope>
    <source>
        <strain evidence="2 3">YOKOZUNA-1</strain>
    </source>
</reference>
<comment type="caution">
    <text evidence="2">The sequence shown here is derived from an EMBL/GenBank/DDBJ whole genome shotgun (WGS) entry which is preliminary data.</text>
</comment>
<dbReference type="AlphaFoldDB" id="A0A1D1VPI3"/>
<dbReference type="Proteomes" id="UP000186922">
    <property type="component" value="Unassembled WGS sequence"/>
</dbReference>
<feature type="compositionally biased region" description="Basic and acidic residues" evidence="1">
    <location>
        <begin position="83"/>
        <end position="106"/>
    </location>
</feature>
<evidence type="ECO:0000313" key="2">
    <source>
        <dbReference type="EMBL" id="GAV00844.1"/>
    </source>
</evidence>
<dbReference type="EMBL" id="BDGG01000006">
    <property type="protein sequence ID" value="GAV00844.1"/>
    <property type="molecule type" value="Genomic_DNA"/>
</dbReference>
<gene>
    <name evidence="2" type="primary">RvY_11636</name>
    <name evidence="2" type="synonym">RvY_11636.2</name>
    <name evidence="2" type="ORF">RvY_11636-2</name>
</gene>
<organism evidence="2 3">
    <name type="scientific">Ramazzottius varieornatus</name>
    <name type="common">Water bear</name>
    <name type="synonym">Tardigrade</name>
    <dbReference type="NCBI Taxonomy" id="947166"/>
    <lineage>
        <taxon>Eukaryota</taxon>
        <taxon>Metazoa</taxon>
        <taxon>Ecdysozoa</taxon>
        <taxon>Tardigrada</taxon>
        <taxon>Eutardigrada</taxon>
        <taxon>Parachela</taxon>
        <taxon>Hypsibioidea</taxon>
        <taxon>Ramazzottiidae</taxon>
        <taxon>Ramazzottius</taxon>
    </lineage>
</organism>
<keyword evidence="3" id="KW-1185">Reference proteome</keyword>
<feature type="compositionally biased region" description="Basic residues" evidence="1">
    <location>
        <begin position="59"/>
        <end position="72"/>
    </location>
</feature>